<gene>
    <name evidence="1" type="ORF">B7C51_20945</name>
</gene>
<evidence type="ECO:0000313" key="1">
    <source>
        <dbReference type="EMBL" id="ARF69778.1"/>
    </source>
</evidence>
<dbReference type="EMBL" id="CP020557">
    <property type="protein sequence ID" value="ARF69778.1"/>
    <property type="molecule type" value="Genomic_DNA"/>
</dbReference>
<organism evidence="1 2">
    <name type="scientific">Paenibacillus larvae subsp. pulvifaciens</name>
    <dbReference type="NCBI Taxonomy" id="1477"/>
    <lineage>
        <taxon>Bacteria</taxon>
        <taxon>Bacillati</taxon>
        <taxon>Bacillota</taxon>
        <taxon>Bacilli</taxon>
        <taxon>Bacillales</taxon>
        <taxon>Paenibacillaceae</taxon>
        <taxon>Paenibacillus</taxon>
    </lineage>
</organism>
<dbReference type="AlphaFoldDB" id="A0A1V0UXH3"/>
<name>A0A1V0UXH3_9BACL</name>
<evidence type="ECO:0000313" key="2">
    <source>
        <dbReference type="Proteomes" id="UP000192727"/>
    </source>
</evidence>
<dbReference type="Proteomes" id="UP000192727">
    <property type="component" value="Chromosome"/>
</dbReference>
<sequence length="136" mass="14590">MGSSVRSMMFAGLGLSTFVAALTLSMTLLQMFQTGISPSFQGSVFQHHSVSMGLLQVAPPESTLSGTEVLHALDDLLKQGVSLSVDSIPLSMESDIEKQDVSFIKPGQTYKLLVTRDAWGNLTKVSFLGIGRGERP</sequence>
<accession>A0A1V0UXH3</accession>
<dbReference type="RefSeq" id="WP_083041215.1">
    <property type="nucleotide sequence ID" value="NZ_CP020557.1"/>
</dbReference>
<reference evidence="1 2" key="1">
    <citation type="submission" date="2017-03" db="EMBL/GenBank/DDBJ databases">
        <title>Paenibacillus larvae genome sequencing.</title>
        <authorList>
            <person name="Dingman D.W."/>
        </authorList>
    </citation>
    <scope>NUCLEOTIDE SEQUENCE [LARGE SCALE GENOMIC DNA]</scope>
    <source>
        <strain evidence="1 2">SAG 10367</strain>
    </source>
</reference>
<protein>
    <submittedName>
        <fullName evidence="1">Uncharacterized protein</fullName>
    </submittedName>
</protein>
<proteinExistence type="predicted"/>